<name>A0A2A2K8U6_9BILA</name>
<dbReference type="Proteomes" id="UP000218231">
    <property type="component" value="Unassembled WGS sequence"/>
</dbReference>
<feature type="region of interest" description="Disordered" evidence="1">
    <location>
        <begin position="66"/>
        <end position="103"/>
    </location>
</feature>
<organism evidence="2 3">
    <name type="scientific">Diploscapter pachys</name>
    <dbReference type="NCBI Taxonomy" id="2018661"/>
    <lineage>
        <taxon>Eukaryota</taxon>
        <taxon>Metazoa</taxon>
        <taxon>Ecdysozoa</taxon>
        <taxon>Nematoda</taxon>
        <taxon>Chromadorea</taxon>
        <taxon>Rhabditida</taxon>
        <taxon>Rhabditina</taxon>
        <taxon>Rhabditomorpha</taxon>
        <taxon>Rhabditoidea</taxon>
        <taxon>Rhabditidae</taxon>
        <taxon>Diploscapter</taxon>
    </lineage>
</organism>
<evidence type="ECO:0000256" key="1">
    <source>
        <dbReference type="SAM" id="MobiDB-lite"/>
    </source>
</evidence>
<dbReference type="EMBL" id="LIAE01009286">
    <property type="protein sequence ID" value="PAV70348.1"/>
    <property type="molecule type" value="Genomic_DNA"/>
</dbReference>
<evidence type="ECO:0000313" key="2">
    <source>
        <dbReference type="EMBL" id="PAV70348.1"/>
    </source>
</evidence>
<reference evidence="2 3" key="1">
    <citation type="journal article" date="2017" name="Curr. Biol.">
        <title>Genome architecture and evolution of a unichromosomal asexual nematode.</title>
        <authorList>
            <person name="Fradin H."/>
            <person name="Zegar C."/>
            <person name="Gutwein M."/>
            <person name="Lucas J."/>
            <person name="Kovtun M."/>
            <person name="Corcoran D."/>
            <person name="Baugh L.R."/>
            <person name="Kiontke K."/>
            <person name="Gunsalus K."/>
            <person name="Fitch D.H."/>
            <person name="Piano F."/>
        </authorList>
    </citation>
    <scope>NUCLEOTIDE SEQUENCE [LARGE SCALE GENOMIC DNA]</scope>
    <source>
        <strain evidence="2">PF1309</strain>
    </source>
</reference>
<proteinExistence type="predicted"/>
<accession>A0A2A2K8U6</accession>
<sequence>MPTNSVPWNEKPTIIATPIRAGRPPAIGASPSCQRWVPPSCPPSRMPSSIRMPTPMNRMMVTTLSSANQNSASPKKRTEATLRANSRTRKAALQITPGVSGNQ</sequence>
<feature type="region of interest" description="Disordered" evidence="1">
    <location>
        <begin position="18"/>
        <end position="53"/>
    </location>
</feature>
<keyword evidence="3" id="KW-1185">Reference proteome</keyword>
<dbReference type="AlphaFoldDB" id="A0A2A2K8U6"/>
<evidence type="ECO:0000313" key="3">
    <source>
        <dbReference type="Proteomes" id="UP000218231"/>
    </source>
</evidence>
<comment type="caution">
    <text evidence="2">The sequence shown here is derived from an EMBL/GenBank/DDBJ whole genome shotgun (WGS) entry which is preliminary data.</text>
</comment>
<gene>
    <name evidence="2" type="ORF">WR25_02889</name>
</gene>
<protein>
    <submittedName>
        <fullName evidence="2">Uncharacterized protein</fullName>
    </submittedName>
</protein>